<dbReference type="PANTHER" id="PTHR37534:SF12">
    <property type="entry name" value="ZN(2)-C6 FUNGAL-TYPE DOMAIN-CONTAINING PROTEIN"/>
    <property type="match status" value="1"/>
</dbReference>
<accession>A0A2V5HDG6</accession>
<dbReference type="InterPro" id="IPR001138">
    <property type="entry name" value="Zn2Cys6_DnaBD"/>
</dbReference>
<reference evidence="8 9" key="1">
    <citation type="submission" date="2018-02" db="EMBL/GenBank/DDBJ databases">
        <title>The genomes of Aspergillus section Nigri reveals drivers in fungal speciation.</title>
        <authorList>
            <consortium name="DOE Joint Genome Institute"/>
            <person name="Vesth T.C."/>
            <person name="Nybo J."/>
            <person name="Theobald S."/>
            <person name="Brandl J."/>
            <person name="Frisvad J.C."/>
            <person name="Nielsen K.F."/>
            <person name="Lyhne E.K."/>
            <person name="Kogle M.E."/>
            <person name="Kuo A."/>
            <person name="Riley R."/>
            <person name="Clum A."/>
            <person name="Nolan M."/>
            <person name="Lipzen A."/>
            <person name="Salamov A."/>
            <person name="Henrissat B."/>
            <person name="Wiebenga A."/>
            <person name="De vries R.P."/>
            <person name="Grigoriev I.V."/>
            <person name="Mortensen U.H."/>
            <person name="Andersen M.R."/>
            <person name="Baker S.E."/>
        </authorList>
    </citation>
    <scope>NUCLEOTIDE SEQUENCE [LARGE SCALE GENOMIC DNA]</scope>
    <source>
        <strain evidence="8 9">CBS 115571</strain>
    </source>
</reference>
<evidence type="ECO:0000256" key="4">
    <source>
        <dbReference type="ARBA" id="ARBA00023163"/>
    </source>
</evidence>
<dbReference type="InterPro" id="IPR021858">
    <property type="entry name" value="Fun_TF"/>
</dbReference>
<keyword evidence="9" id="KW-1185">Reference proteome</keyword>
<dbReference type="GO" id="GO:0003677">
    <property type="term" value="F:DNA binding"/>
    <property type="evidence" value="ECO:0007669"/>
    <property type="project" value="UniProtKB-KW"/>
</dbReference>
<evidence type="ECO:0000256" key="6">
    <source>
        <dbReference type="SAM" id="MobiDB-lite"/>
    </source>
</evidence>
<dbReference type="PROSITE" id="PS50048">
    <property type="entry name" value="ZN2_CY6_FUNGAL_2"/>
    <property type="match status" value="1"/>
</dbReference>
<dbReference type="SUPFAM" id="SSF57701">
    <property type="entry name" value="Zn2/Cys6 DNA-binding domain"/>
    <property type="match status" value="1"/>
</dbReference>
<dbReference type="AlphaFoldDB" id="A0A2V5HDG6"/>
<dbReference type="Pfam" id="PF11951">
    <property type="entry name" value="Fungal_trans_2"/>
    <property type="match status" value="1"/>
</dbReference>
<dbReference type="SMART" id="SM00066">
    <property type="entry name" value="GAL4"/>
    <property type="match status" value="1"/>
</dbReference>
<proteinExistence type="predicted"/>
<comment type="subcellular location">
    <subcellularLocation>
        <location evidence="1">Nucleus</location>
    </subcellularLocation>
</comment>
<evidence type="ECO:0000259" key="7">
    <source>
        <dbReference type="PROSITE" id="PS50048"/>
    </source>
</evidence>
<dbReference type="Gene3D" id="4.10.240.10">
    <property type="entry name" value="Zn(2)-C6 fungal-type DNA-binding domain"/>
    <property type="match status" value="1"/>
</dbReference>
<dbReference type="EMBL" id="KZ825130">
    <property type="protein sequence ID" value="PYI19854.1"/>
    <property type="molecule type" value="Genomic_DNA"/>
</dbReference>
<evidence type="ECO:0000256" key="2">
    <source>
        <dbReference type="ARBA" id="ARBA00023015"/>
    </source>
</evidence>
<dbReference type="GO" id="GO:0000981">
    <property type="term" value="F:DNA-binding transcription factor activity, RNA polymerase II-specific"/>
    <property type="evidence" value="ECO:0007669"/>
    <property type="project" value="InterPro"/>
</dbReference>
<sequence>MPLQIEFHPLKQHRSRTDLEDTSTASSCLIASPHLGGCYTDKLKPRHFIGACVVYIVRYHPTMSHAVASSSSQPLVDDGYQSDGAASDISDAPIEENEAIVKSYRRSRSGCFICRLRRKKCDETRPVCASCSKLSLKCDYKMPHWWQNPELRRRQMDMIKKRVRQTRIMKKEGNLEEYMNRVRALAQKPPMPVEFSFNQPAFLEQQSALLQSLPTSAMSSGSQSKAQQDNLLTSAALPLTPSFFPSSTFNQSSLFTQGPVLPTPPAYPQTLCLPPTPVSALPTATFGTPSIPQLSTFTETPCPLQAQSFAHAQSVGSACSLPSKNSMGVAQLSSGALQLPGSSWLPPIVGPPQPGSQQPSNQLSNALSLLLGGYRPLSESLRSLISVEDRDRPLLDHFVDNVLHTLFPLLGLTQASSLHTSEILYLMQTNRSYLHCCLSMSAIHLKNSMRLEDQMDFDIVQHRYAAISQLSRLLNRGTGHIQVMDATLGLIFYHCSAGTSDDYLPDIPWNQHFRAVSDLVKKLNCTPSQFNISLIAWIDIIGATMLGTTPEFAHTYRTKHLSGISSGLQQMMGCDDRVMYLISEITCLESLYIEGRVDDMSLFQHVSALNSQINWTEPSNPAVESPYTSEGVLKPEQLTKIVTALFRIAARIYVHSILPTFDSYDPIIMSWITSVGEILQCIPAGPTGFDRCLVWPLFIAGIYSVPASHFRKTIAERVAALGFLGHFGSISRMYRVLKQFWRVADETASFPGSGTKPRKHQPAPALTADGVGVQPAEQCSEEGQYPHEETKNHIHWREIMRKKKWNYLLM</sequence>
<dbReference type="InterPro" id="IPR036864">
    <property type="entry name" value="Zn2-C6_fun-type_DNA-bd_sf"/>
</dbReference>
<evidence type="ECO:0000256" key="5">
    <source>
        <dbReference type="ARBA" id="ARBA00023242"/>
    </source>
</evidence>
<evidence type="ECO:0000256" key="1">
    <source>
        <dbReference type="ARBA" id="ARBA00004123"/>
    </source>
</evidence>
<dbReference type="OMA" id="DWMRENN"/>
<dbReference type="GO" id="GO:0008270">
    <property type="term" value="F:zinc ion binding"/>
    <property type="evidence" value="ECO:0007669"/>
    <property type="project" value="InterPro"/>
</dbReference>
<feature type="domain" description="Zn(2)-C6 fungal-type" evidence="7">
    <location>
        <begin position="110"/>
        <end position="140"/>
    </location>
</feature>
<keyword evidence="3" id="KW-0238">DNA-binding</keyword>
<protein>
    <submittedName>
        <fullName evidence="8">C6 transcription factor rosa</fullName>
    </submittedName>
</protein>
<dbReference type="PANTHER" id="PTHR37534">
    <property type="entry name" value="TRANSCRIPTIONAL ACTIVATOR PROTEIN UGA3"/>
    <property type="match status" value="1"/>
</dbReference>
<keyword evidence="5" id="KW-0539">Nucleus</keyword>
<evidence type="ECO:0000256" key="3">
    <source>
        <dbReference type="ARBA" id="ARBA00023125"/>
    </source>
</evidence>
<name>A0A2V5HDG6_ASPV1</name>
<dbReference type="PROSITE" id="PS00463">
    <property type="entry name" value="ZN2_CY6_FUNGAL_1"/>
    <property type="match status" value="1"/>
</dbReference>
<dbReference type="Pfam" id="PF00172">
    <property type="entry name" value="Zn_clus"/>
    <property type="match status" value="1"/>
</dbReference>
<gene>
    <name evidence="8" type="ORF">BO99DRAFT_131069</name>
</gene>
<feature type="region of interest" description="Disordered" evidence="6">
    <location>
        <begin position="68"/>
        <end position="88"/>
    </location>
</feature>
<evidence type="ECO:0000313" key="8">
    <source>
        <dbReference type="EMBL" id="PYI19854.1"/>
    </source>
</evidence>
<organism evidence="8 9">
    <name type="scientific">Aspergillus violaceofuscus (strain CBS 115571)</name>
    <dbReference type="NCBI Taxonomy" id="1450538"/>
    <lineage>
        <taxon>Eukaryota</taxon>
        <taxon>Fungi</taxon>
        <taxon>Dikarya</taxon>
        <taxon>Ascomycota</taxon>
        <taxon>Pezizomycotina</taxon>
        <taxon>Eurotiomycetes</taxon>
        <taxon>Eurotiomycetidae</taxon>
        <taxon>Eurotiales</taxon>
        <taxon>Aspergillaceae</taxon>
        <taxon>Aspergillus</taxon>
    </lineage>
</organism>
<evidence type="ECO:0000313" key="9">
    <source>
        <dbReference type="Proteomes" id="UP000249829"/>
    </source>
</evidence>
<dbReference type="GO" id="GO:0005634">
    <property type="term" value="C:nucleus"/>
    <property type="evidence" value="ECO:0007669"/>
    <property type="project" value="UniProtKB-SubCell"/>
</dbReference>
<keyword evidence="4" id="KW-0804">Transcription</keyword>
<dbReference type="CDD" id="cd00067">
    <property type="entry name" value="GAL4"/>
    <property type="match status" value="1"/>
</dbReference>
<dbReference type="STRING" id="1450538.A0A2V5HDG6"/>
<dbReference type="Proteomes" id="UP000249829">
    <property type="component" value="Unassembled WGS sequence"/>
</dbReference>
<keyword evidence="2" id="KW-0805">Transcription regulation</keyword>